<reference evidence="2" key="1">
    <citation type="submission" date="2017-05" db="UniProtKB">
        <authorList>
            <consortium name="EnsemblMetazoa"/>
        </authorList>
    </citation>
    <scope>IDENTIFICATION</scope>
</reference>
<dbReference type="EnsemblMetazoa" id="Aqu2.1.03517_001">
    <property type="protein sequence ID" value="Aqu2.1.03517_001"/>
    <property type="gene ID" value="Aqu2.1.03517"/>
</dbReference>
<dbReference type="AlphaFoldDB" id="A0A1X7SN54"/>
<feature type="compositionally biased region" description="Basic and acidic residues" evidence="1">
    <location>
        <begin position="45"/>
        <end position="61"/>
    </location>
</feature>
<evidence type="ECO:0000313" key="2">
    <source>
        <dbReference type="EnsemblMetazoa" id="Aqu2.1.03517_001"/>
    </source>
</evidence>
<accession>A0A1X7SN54</accession>
<dbReference type="InParanoid" id="A0A1X7SN54"/>
<organism evidence="2">
    <name type="scientific">Amphimedon queenslandica</name>
    <name type="common">Sponge</name>
    <dbReference type="NCBI Taxonomy" id="400682"/>
    <lineage>
        <taxon>Eukaryota</taxon>
        <taxon>Metazoa</taxon>
        <taxon>Porifera</taxon>
        <taxon>Demospongiae</taxon>
        <taxon>Heteroscleromorpha</taxon>
        <taxon>Haplosclerida</taxon>
        <taxon>Niphatidae</taxon>
        <taxon>Amphimedon</taxon>
    </lineage>
</organism>
<protein>
    <submittedName>
        <fullName evidence="2">Uncharacterized protein</fullName>
    </submittedName>
</protein>
<feature type="region of interest" description="Disordered" evidence="1">
    <location>
        <begin position="42"/>
        <end position="61"/>
    </location>
</feature>
<sequence>MAARRKYRSSDSFLQKEVARLTDEVEELRIVTSSACSKVQQNERVGSRNESSIKRLTRESEASRAARAEVERLEVEKHKITAETERVKAQSRAKEEFYKAEQAKYKAEEAKHITEQAKHVADAEKYQLMYRIAEGSISVEAHRLLSLILSSKDRPKLHDNHPFDDDDTLASETIPEGY</sequence>
<proteinExistence type="predicted"/>
<name>A0A1X7SN54_AMPQE</name>
<feature type="region of interest" description="Disordered" evidence="1">
    <location>
        <begin position="155"/>
        <end position="178"/>
    </location>
</feature>
<evidence type="ECO:0000256" key="1">
    <source>
        <dbReference type="SAM" id="MobiDB-lite"/>
    </source>
</evidence>